<evidence type="ECO:0000256" key="9">
    <source>
        <dbReference type="ARBA" id="ARBA00022754"/>
    </source>
</evidence>
<dbReference type="InterPro" id="IPR032449">
    <property type="entry name" value="Keratin_2_1_tail"/>
</dbReference>
<dbReference type="KEGG" id="pvp:105302683"/>
<evidence type="ECO:0000256" key="10">
    <source>
        <dbReference type="ARBA" id="ARBA00022934"/>
    </source>
</evidence>
<proteinExistence type="inferred from homology"/>
<evidence type="ECO:0000256" key="11">
    <source>
        <dbReference type="ARBA" id="ARBA00023054"/>
    </source>
</evidence>
<feature type="compositionally biased region" description="Polar residues" evidence="19">
    <location>
        <begin position="608"/>
        <end position="620"/>
    </location>
</feature>
<dbReference type="PANTHER" id="PTHR45616">
    <property type="entry name" value="GATA-TYPE DOMAIN-CONTAINING PROTEIN"/>
    <property type="match status" value="1"/>
</dbReference>
<organism evidence="21 22">
    <name type="scientific">Pteropus vampyrus</name>
    <name type="common">Large flying fox</name>
    <dbReference type="NCBI Taxonomy" id="132908"/>
    <lineage>
        <taxon>Eukaryota</taxon>
        <taxon>Metazoa</taxon>
        <taxon>Chordata</taxon>
        <taxon>Craniata</taxon>
        <taxon>Vertebrata</taxon>
        <taxon>Euteleostomi</taxon>
        <taxon>Mammalia</taxon>
        <taxon>Eutheria</taxon>
        <taxon>Laurasiatheria</taxon>
        <taxon>Chiroptera</taxon>
        <taxon>Yinpterochiroptera</taxon>
        <taxon>Pteropodoidea</taxon>
        <taxon>Pteropodidae</taxon>
        <taxon>Pteropodinae</taxon>
        <taxon>Pteropus</taxon>
    </lineage>
</organism>
<keyword evidence="5" id="KW-0488">Methylation</keyword>
<dbReference type="Pfam" id="PF00038">
    <property type="entry name" value="Filament"/>
    <property type="match status" value="1"/>
</dbReference>
<dbReference type="FunFam" id="1.20.5.500:FF:000001">
    <property type="entry name" value="Type II keratin 23"/>
    <property type="match status" value="1"/>
</dbReference>
<dbReference type="InterPro" id="IPR032444">
    <property type="entry name" value="Keratin_2_head"/>
</dbReference>
<dbReference type="PRINTS" id="PR01276">
    <property type="entry name" value="TYPE2KERATIN"/>
</dbReference>
<dbReference type="InterPro" id="IPR039008">
    <property type="entry name" value="IF_rod_dom"/>
</dbReference>
<evidence type="ECO:0000256" key="4">
    <source>
        <dbReference type="ARBA" id="ARBA00022475"/>
    </source>
</evidence>
<sequence length="620" mass="64453">MSRPFSSRSGYRSGRNFSSGSAGVVSLQRRTTSSSVRSSGGGGGRFSGGRCGGGAGGGFGSRSLVNLGGSKSISISVARGGGRSGFGGGYCAGGFGGGGFGGGGFGGGFGSGGLGGGFGSKGGFGAGGLIGGGFGGGLGPVCPPGGIQEVTINQSLLQPLNVEIDPEIQKIKSQEREQIKSLNNQFASFIDKVRFLEQQNQVLQTKWELLQQMDTSTRTQNLEPYFESYINNLRKRLDQLKSDQSRMNSELKNMQDLVEDYRNKYEEEINKRTNAENEFVTIKKDVDAAYMTKVDIQAKVDNLRQEIDFLTALYQAELSQMQTHISETNVVLSMDNNRNLDLDSIIAEVKAQYEEIAQRSKAEAEALYQTKYEELQVTAGKHGDNLKTSKMEISELNRIIQRLRSEIDSVKKQISGLQQSISDAEQRGENALKDAQGKLNELEDALQKAKEDLARLLRDYQELMNTKLALDMEIATYRTLLEGEECRMSGECAPNVSVSVSTSHTSISGGGSRGFGSGGGSYGTGGGSSYGTGGGSYGSGSGSYGSGGGGGGGGSSGGHRSGSGGGGGSSGGRGSGGGGSSRGSFGGSSGGWGSSSGGTKTSGGSSSVKFISTSYSRGSR</sequence>
<dbReference type="PROSITE" id="PS51842">
    <property type="entry name" value="IF_ROD_2"/>
    <property type="match status" value="1"/>
</dbReference>
<feature type="region of interest" description="Disordered" evidence="19">
    <location>
        <begin position="1"/>
        <end position="47"/>
    </location>
</feature>
<evidence type="ECO:0000256" key="6">
    <source>
        <dbReference type="ARBA" id="ARBA00022490"/>
    </source>
</evidence>
<keyword evidence="4" id="KW-1003">Cell membrane</keyword>
<evidence type="ECO:0000256" key="14">
    <source>
        <dbReference type="ARBA" id="ARBA00032346"/>
    </source>
</evidence>
<dbReference type="GO" id="GO:0031424">
    <property type="term" value="P:keratinization"/>
    <property type="evidence" value="ECO:0007669"/>
    <property type="project" value="TreeGrafter"/>
</dbReference>
<dbReference type="Gene3D" id="1.20.5.170">
    <property type="match status" value="1"/>
</dbReference>
<dbReference type="CTD" id="3848"/>
<comment type="subcellular location">
    <subcellularLocation>
        <location evidence="1">Cell membrane</location>
    </subcellularLocation>
    <subcellularLocation>
        <location evidence="2">Cytoplasm</location>
    </subcellularLocation>
</comment>
<evidence type="ECO:0000256" key="17">
    <source>
        <dbReference type="RuleBase" id="RU000685"/>
    </source>
</evidence>
<evidence type="ECO:0000256" key="8">
    <source>
        <dbReference type="ARBA" id="ARBA00022744"/>
    </source>
</evidence>
<dbReference type="Gene3D" id="1.20.5.1160">
    <property type="entry name" value="Vasodilator-stimulated phosphoprotein"/>
    <property type="match status" value="1"/>
</dbReference>
<feature type="region of interest" description="Disordered" evidence="19">
    <location>
        <begin position="546"/>
        <end position="620"/>
    </location>
</feature>
<dbReference type="Proteomes" id="UP000515202">
    <property type="component" value="Unplaced"/>
</dbReference>
<keyword evidence="10" id="KW-0164">Citrullination</keyword>
<keyword evidence="8" id="KW-0416">Keratin</keyword>
<dbReference type="GO" id="GO:0030280">
    <property type="term" value="F:structural constituent of skin epidermis"/>
    <property type="evidence" value="ECO:0007669"/>
    <property type="project" value="TreeGrafter"/>
</dbReference>
<keyword evidence="11 18" id="KW-0175">Coiled coil</keyword>
<feature type="domain" description="IF rod" evidence="20">
    <location>
        <begin position="175"/>
        <end position="488"/>
    </location>
</feature>
<evidence type="ECO:0000256" key="7">
    <source>
        <dbReference type="ARBA" id="ARBA00022553"/>
    </source>
</evidence>
<keyword evidence="7" id="KW-0597">Phosphoprotein</keyword>
<dbReference type="PANTHER" id="PTHR45616:SF33">
    <property type="entry name" value="KERATIN, TYPE II CYTOSKELETAL 1"/>
    <property type="match status" value="1"/>
</dbReference>
<dbReference type="OrthoDB" id="9539572at2759"/>
<dbReference type="GO" id="GO:0005737">
    <property type="term" value="C:cytoplasm"/>
    <property type="evidence" value="ECO:0007669"/>
    <property type="project" value="UniProtKB-SubCell"/>
</dbReference>
<dbReference type="FunFam" id="1.20.5.170:FF:000004">
    <property type="entry name" value="Keratin, type II cytoskeletal 5"/>
    <property type="match status" value="1"/>
</dbReference>
<feature type="compositionally biased region" description="Gly residues" evidence="19">
    <location>
        <begin position="546"/>
        <end position="596"/>
    </location>
</feature>
<feature type="coiled-coil region" evidence="18">
    <location>
        <begin position="350"/>
        <end position="466"/>
    </location>
</feature>
<name>A0A6P3RHT0_PTEVA</name>
<feature type="compositionally biased region" description="Low complexity" evidence="19">
    <location>
        <begin position="597"/>
        <end position="607"/>
    </location>
</feature>
<evidence type="ECO:0000256" key="15">
    <source>
        <dbReference type="ARBA" id="ARBA00033007"/>
    </source>
</evidence>
<evidence type="ECO:0000313" key="21">
    <source>
        <dbReference type="Proteomes" id="UP000515202"/>
    </source>
</evidence>
<dbReference type="Pfam" id="PF16210">
    <property type="entry name" value="Keratin_2_tail"/>
    <property type="match status" value="1"/>
</dbReference>
<keyword evidence="9 17" id="KW-0403">Intermediate filament</keyword>
<gene>
    <name evidence="22" type="primary">KRT1</name>
</gene>
<reference evidence="22" key="1">
    <citation type="submission" date="2025-08" db="UniProtKB">
        <authorList>
            <consortium name="RefSeq"/>
        </authorList>
    </citation>
    <scope>IDENTIFICATION</scope>
    <source>
        <tissue evidence="22">Kidney</tissue>
    </source>
</reference>
<evidence type="ECO:0000256" key="19">
    <source>
        <dbReference type="SAM" id="MobiDB-lite"/>
    </source>
</evidence>
<feature type="compositionally biased region" description="Low complexity" evidence="19">
    <location>
        <begin position="29"/>
        <end position="38"/>
    </location>
</feature>
<dbReference type="InterPro" id="IPR018039">
    <property type="entry name" value="IF_conserved"/>
</dbReference>
<protein>
    <recommendedName>
        <fullName evidence="3">Keratin, type II cytoskeletal 1</fullName>
    </recommendedName>
    <alternativeName>
        <fullName evidence="14">Cytokeratin-1</fullName>
    </alternativeName>
    <alternativeName>
        <fullName evidence="13">Keratin-1</fullName>
    </alternativeName>
    <alternativeName>
        <fullName evidence="15">Type-II keratin Kb1</fullName>
    </alternativeName>
</protein>
<dbReference type="GO" id="GO:0045095">
    <property type="term" value="C:keratin filament"/>
    <property type="evidence" value="ECO:0007669"/>
    <property type="project" value="InterPro"/>
</dbReference>
<keyword evidence="6" id="KW-0963">Cytoplasm</keyword>
<dbReference type="InterPro" id="IPR003054">
    <property type="entry name" value="Keratin_II"/>
</dbReference>
<keyword evidence="12" id="KW-0472">Membrane</keyword>
<dbReference type="AlphaFoldDB" id="A0A6P3RHT0"/>
<dbReference type="Pfam" id="PF16208">
    <property type="entry name" value="Keratin_2_head"/>
    <property type="match status" value="1"/>
</dbReference>
<dbReference type="Gene3D" id="1.20.5.500">
    <property type="entry name" value="Single helix bin"/>
    <property type="match status" value="1"/>
</dbReference>
<dbReference type="GO" id="GO:0045109">
    <property type="term" value="P:intermediate filament organization"/>
    <property type="evidence" value="ECO:0007669"/>
    <property type="project" value="TreeGrafter"/>
</dbReference>
<evidence type="ECO:0000256" key="13">
    <source>
        <dbReference type="ARBA" id="ARBA00032123"/>
    </source>
</evidence>
<evidence type="ECO:0000256" key="2">
    <source>
        <dbReference type="ARBA" id="ARBA00004496"/>
    </source>
</evidence>
<feature type="compositionally biased region" description="Polar residues" evidence="19">
    <location>
        <begin position="1"/>
        <end position="21"/>
    </location>
</feature>
<accession>A0A6P3RHT0</accession>
<evidence type="ECO:0000313" key="22">
    <source>
        <dbReference type="RefSeq" id="XP_011374165.1"/>
    </source>
</evidence>
<dbReference type="GO" id="GO:0005615">
    <property type="term" value="C:extracellular space"/>
    <property type="evidence" value="ECO:0007669"/>
    <property type="project" value="TreeGrafter"/>
</dbReference>
<evidence type="ECO:0000256" key="12">
    <source>
        <dbReference type="ARBA" id="ARBA00023136"/>
    </source>
</evidence>
<dbReference type="GeneID" id="105302683"/>
<evidence type="ECO:0000256" key="1">
    <source>
        <dbReference type="ARBA" id="ARBA00004236"/>
    </source>
</evidence>
<keyword evidence="21" id="KW-1185">Reference proteome</keyword>
<dbReference type="SUPFAM" id="SSF64593">
    <property type="entry name" value="Intermediate filament protein, coiled coil region"/>
    <property type="match status" value="3"/>
</dbReference>
<dbReference type="GO" id="GO:0005886">
    <property type="term" value="C:plasma membrane"/>
    <property type="evidence" value="ECO:0007669"/>
    <property type="project" value="UniProtKB-SubCell"/>
</dbReference>
<dbReference type="RefSeq" id="XP_011374165.1">
    <property type="nucleotide sequence ID" value="XM_011375863.1"/>
</dbReference>
<feature type="coiled-coil region" evidence="18">
    <location>
        <begin position="230"/>
        <end position="320"/>
    </location>
</feature>
<comment type="similarity">
    <text evidence="16 17">Belongs to the intermediate filament family.</text>
</comment>
<evidence type="ECO:0000256" key="3">
    <source>
        <dbReference type="ARBA" id="ARBA00015703"/>
    </source>
</evidence>
<dbReference type="SMART" id="SM01391">
    <property type="entry name" value="Filament"/>
    <property type="match status" value="1"/>
</dbReference>
<dbReference type="PROSITE" id="PS00226">
    <property type="entry name" value="IF_ROD_1"/>
    <property type="match status" value="1"/>
</dbReference>
<dbReference type="FunFam" id="1.20.5.1160:FF:000001">
    <property type="entry name" value="Keratin type II"/>
    <property type="match status" value="1"/>
</dbReference>
<evidence type="ECO:0000259" key="20">
    <source>
        <dbReference type="PROSITE" id="PS51842"/>
    </source>
</evidence>
<evidence type="ECO:0000256" key="18">
    <source>
        <dbReference type="SAM" id="Coils"/>
    </source>
</evidence>
<evidence type="ECO:0000256" key="16">
    <source>
        <dbReference type="ARBA" id="ARBA00061646"/>
    </source>
</evidence>
<evidence type="ECO:0000256" key="5">
    <source>
        <dbReference type="ARBA" id="ARBA00022481"/>
    </source>
</evidence>